<evidence type="ECO:0000259" key="14">
    <source>
        <dbReference type="Pfam" id="PF17900"/>
    </source>
</evidence>
<evidence type="ECO:0000313" key="16">
    <source>
        <dbReference type="Proteomes" id="UP000244677"/>
    </source>
</evidence>
<dbReference type="OrthoDB" id="100605at2"/>
<dbReference type="GO" id="GO:0006508">
    <property type="term" value="P:proteolysis"/>
    <property type="evidence" value="ECO:0007669"/>
    <property type="project" value="UniProtKB-KW"/>
</dbReference>
<dbReference type="EMBL" id="CP020919">
    <property type="protein sequence ID" value="AWG26273.1"/>
    <property type="molecule type" value="Genomic_DNA"/>
</dbReference>
<dbReference type="GO" id="GO:0005737">
    <property type="term" value="C:cytoplasm"/>
    <property type="evidence" value="ECO:0007669"/>
    <property type="project" value="TreeGrafter"/>
</dbReference>
<dbReference type="EC" id="3.4.11.2" evidence="4"/>
<feature type="signal peptide" evidence="12">
    <location>
        <begin position="1"/>
        <end position="18"/>
    </location>
</feature>
<dbReference type="GO" id="GO:0016020">
    <property type="term" value="C:membrane"/>
    <property type="evidence" value="ECO:0007669"/>
    <property type="project" value="TreeGrafter"/>
</dbReference>
<dbReference type="Pfam" id="PF01433">
    <property type="entry name" value="Peptidase_M1"/>
    <property type="match status" value="1"/>
</dbReference>
<keyword evidence="12" id="KW-0732">Signal</keyword>
<dbReference type="InterPro" id="IPR050344">
    <property type="entry name" value="Peptidase_M1_aminopeptidases"/>
</dbReference>
<feature type="chain" id="PRO_5015633497" description="Aminopeptidase N" evidence="12">
    <location>
        <begin position="19"/>
        <end position="703"/>
    </location>
</feature>
<dbReference type="Proteomes" id="UP000244677">
    <property type="component" value="Chromosome"/>
</dbReference>
<comment type="catalytic activity">
    <reaction evidence="1">
        <text>Release of an N-terminal amino acid, Xaa-|-Yaa- from a peptide, amide or arylamide. Xaa is preferably Ala, but may be most amino acids including Pro (slow action). When a terminal hydrophobic residue is followed by a prolyl residue, the two may be released as an intact Xaa-Pro dipeptide.</text>
        <dbReference type="EC" id="3.4.11.2"/>
    </reaction>
</comment>
<evidence type="ECO:0000313" key="15">
    <source>
        <dbReference type="EMBL" id="AWG26273.1"/>
    </source>
</evidence>
<dbReference type="CDD" id="cd09603">
    <property type="entry name" value="M1_APN_like"/>
    <property type="match status" value="1"/>
</dbReference>
<name>A0A2S1LR88_9FLAO</name>
<keyword evidence="7" id="KW-0645">Protease</keyword>
<dbReference type="Gene3D" id="1.10.390.10">
    <property type="entry name" value="Neutral Protease Domain 2"/>
    <property type="match status" value="1"/>
</dbReference>
<evidence type="ECO:0000256" key="10">
    <source>
        <dbReference type="ARBA" id="ARBA00022833"/>
    </source>
</evidence>
<keyword evidence="11" id="KW-0482">Metalloprotease</keyword>
<dbReference type="SUPFAM" id="SSF55486">
    <property type="entry name" value="Metalloproteases ('zincins'), catalytic domain"/>
    <property type="match status" value="1"/>
</dbReference>
<dbReference type="GO" id="GO:0070006">
    <property type="term" value="F:metalloaminopeptidase activity"/>
    <property type="evidence" value="ECO:0007669"/>
    <property type="project" value="TreeGrafter"/>
</dbReference>
<evidence type="ECO:0000256" key="7">
    <source>
        <dbReference type="ARBA" id="ARBA00022670"/>
    </source>
</evidence>
<dbReference type="GO" id="GO:0005615">
    <property type="term" value="C:extracellular space"/>
    <property type="evidence" value="ECO:0007669"/>
    <property type="project" value="TreeGrafter"/>
</dbReference>
<dbReference type="InterPro" id="IPR001930">
    <property type="entry name" value="Peptidase_M1"/>
</dbReference>
<keyword evidence="6 15" id="KW-0031">Aminopeptidase</keyword>
<comment type="cofactor">
    <cofactor evidence="2">
        <name>Zn(2+)</name>
        <dbReference type="ChEBI" id="CHEBI:29105"/>
    </cofactor>
</comment>
<dbReference type="InterPro" id="IPR042097">
    <property type="entry name" value="Aminopeptidase_N-like_N_sf"/>
</dbReference>
<feature type="domain" description="Aminopeptidase N-like N-terminal" evidence="14">
    <location>
        <begin position="38"/>
        <end position="204"/>
    </location>
</feature>
<gene>
    <name evidence="15" type="ORF">FK004_14050</name>
</gene>
<evidence type="ECO:0000256" key="6">
    <source>
        <dbReference type="ARBA" id="ARBA00022438"/>
    </source>
</evidence>
<dbReference type="GO" id="GO:0008270">
    <property type="term" value="F:zinc ion binding"/>
    <property type="evidence" value="ECO:0007669"/>
    <property type="project" value="InterPro"/>
</dbReference>
<evidence type="ECO:0000256" key="3">
    <source>
        <dbReference type="ARBA" id="ARBA00010136"/>
    </source>
</evidence>
<reference evidence="15 16" key="1">
    <citation type="submission" date="2017-04" db="EMBL/GenBank/DDBJ databases">
        <title>Complete genome sequence of Flavobacterium kingsejong AJ004.</title>
        <authorList>
            <person name="Lee P.C."/>
        </authorList>
    </citation>
    <scope>NUCLEOTIDE SEQUENCE [LARGE SCALE GENOMIC DNA]</scope>
    <source>
        <strain evidence="15 16">AJ004</strain>
    </source>
</reference>
<protein>
    <recommendedName>
        <fullName evidence="5">Aminopeptidase N</fullName>
        <ecNumber evidence="4">3.4.11.2</ecNumber>
    </recommendedName>
</protein>
<dbReference type="KEGG" id="fki:FK004_14050"/>
<evidence type="ECO:0000256" key="4">
    <source>
        <dbReference type="ARBA" id="ARBA00012564"/>
    </source>
</evidence>
<keyword evidence="10" id="KW-0862">Zinc</keyword>
<accession>A0A2S1LR88</accession>
<dbReference type="InterPro" id="IPR027268">
    <property type="entry name" value="Peptidase_M4/M1_CTD_sf"/>
</dbReference>
<evidence type="ECO:0000256" key="1">
    <source>
        <dbReference type="ARBA" id="ARBA00000098"/>
    </source>
</evidence>
<keyword evidence="8" id="KW-0479">Metal-binding</keyword>
<keyword evidence="16" id="KW-1185">Reference proteome</keyword>
<dbReference type="PANTHER" id="PTHR11533:SF174">
    <property type="entry name" value="PUROMYCIN-SENSITIVE AMINOPEPTIDASE-RELATED"/>
    <property type="match status" value="1"/>
</dbReference>
<dbReference type="Pfam" id="PF17900">
    <property type="entry name" value="Peptidase_M1_N"/>
    <property type="match status" value="1"/>
</dbReference>
<dbReference type="Gene3D" id="2.60.40.1730">
    <property type="entry name" value="tricorn interacting facor f3 domain"/>
    <property type="match status" value="1"/>
</dbReference>
<evidence type="ECO:0000256" key="11">
    <source>
        <dbReference type="ARBA" id="ARBA00023049"/>
    </source>
</evidence>
<proteinExistence type="inferred from homology"/>
<feature type="domain" description="Peptidase M1 membrane alanine aminopeptidase" evidence="13">
    <location>
        <begin position="244"/>
        <end position="442"/>
    </location>
</feature>
<evidence type="ECO:0000256" key="12">
    <source>
        <dbReference type="SAM" id="SignalP"/>
    </source>
</evidence>
<dbReference type="GO" id="GO:0016285">
    <property type="term" value="F:alanyl aminopeptidase activity"/>
    <property type="evidence" value="ECO:0007669"/>
    <property type="project" value="UniProtKB-EC"/>
</dbReference>
<sequence>MKNILTILLLFSSMLMGAQQPNPQLQKVDFLTATGAISINPVKQNVIGSASYTFDVKSAIDTIRMDAVKMTFQSVKINGKEVSFKENKKELLLFEGFRIGANTLTFDYEAFPTQAMYFVNWGFTTAIDTPEEVQGQIWTQGQGKYTSHWFPSFDDVNEKMVFGLDITFHKSFTVLSNGKLEKKIADGDNVTWQYRMQRPMSSYLLMLAIGHFEKQDQVAASGIPLELYYELQDESKFAATYRDNQKIFNYIESEIGVPYAWEVYRQVPVRDFLYGGMENTSATTFTKDYVVDNIGFNDRNYTNVNAHELAHQWFGDLVTAASGKDHWLQEGFATYYALLAEREVFGEDYFSWQLYNTAQQLQKAALTDTIPLLNPKASTLSFYQKGAWTLHALRESIGREKFNLAVKNYLNRYAYQNVVTDNFFAEVNKVSDFDTDSFRKLWLEQAKFPEAEANRLLQKNAFIKEYLELQNNPLALATHQKQLLKILKSKTYYPIKELVVYQVASEPFEKKEKILRAALDTREIKVRQAVASTVNPVPESFRTAYETLLKDDSYVTREIALFTLWKSFPEKQQQYVDLSRDWIGFQDRNLQFLHLTLAFVTSKSDKEKSEIYKDIITFTGTNYEATLRQNALERLLSLEIYTKDVFKGLVFGLSSHRWQFVKFSKDTIRGLIKTEKHRKTFEQLLPNLSFKEKTQLQRLLDEK</sequence>
<evidence type="ECO:0000256" key="8">
    <source>
        <dbReference type="ARBA" id="ARBA00022723"/>
    </source>
</evidence>
<dbReference type="GO" id="GO:0043171">
    <property type="term" value="P:peptide catabolic process"/>
    <property type="evidence" value="ECO:0007669"/>
    <property type="project" value="TreeGrafter"/>
</dbReference>
<dbReference type="InterPro" id="IPR045357">
    <property type="entry name" value="Aminopeptidase_N-like_N"/>
</dbReference>
<evidence type="ECO:0000256" key="9">
    <source>
        <dbReference type="ARBA" id="ARBA00022801"/>
    </source>
</evidence>
<dbReference type="InterPro" id="IPR014782">
    <property type="entry name" value="Peptidase_M1_dom"/>
</dbReference>
<evidence type="ECO:0000259" key="13">
    <source>
        <dbReference type="Pfam" id="PF01433"/>
    </source>
</evidence>
<dbReference type="AlphaFoldDB" id="A0A2S1LR88"/>
<dbReference type="GO" id="GO:0042277">
    <property type="term" value="F:peptide binding"/>
    <property type="evidence" value="ECO:0007669"/>
    <property type="project" value="TreeGrafter"/>
</dbReference>
<dbReference type="RefSeq" id="WP_108737806.1">
    <property type="nucleotide sequence ID" value="NZ_CP020919.1"/>
</dbReference>
<keyword evidence="9" id="KW-0378">Hydrolase</keyword>
<comment type="similarity">
    <text evidence="3">Belongs to the peptidase M1 family.</text>
</comment>
<dbReference type="PANTHER" id="PTHR11533">
    <property type="entry name" value="PROTEASE M1 ZINC METALLOPROTEASE"/>
    <property type="match status" value="1"/>
</dbReference>
<evidence type="ECO:0000256" key="2">
    <source>
        <dbReference type="ARBA" id="ARBA00001947"/>
    </source>
</evidence>
<dbReference type="PRINTS" id="PR00756">
    <property type="entry name" value="ALADIPTASE"/>
</dbReference>
<evidence type="ECO:0000256" key="5">
    <source>
        <dbReference type="ARBA" id="ARBA00015611"/>
    </source>
</evidence>
<dbReference type="SUPFAM" id="SSF63737">
    <property type="entry name" value="Leukotriene A4 hydrolase N-terminal domain"/>
    <property type="match status" value="1"/>
</dbReference>
<organism evidence="15 16">
    <name type="scientific">Flavobacterium kingsejongi</name>
    <dbReference type="NCBI Taxonomy" id="1678728"/>
    <lineage>
        <taxon>Bacteria</taxon>
        <taxon>Pseudomonadati</taxon>
        <taxon>Bacteroidota</taxon>
        <taxon>Flavobacteriia</taxon>
        <taxon>Flavobacteriales</taxon>
        <taxon>Flavobacteriaceae</taxon>
        <taxon>Flavobacterium</taxon>
    </lineage>
</organism>